<dbReference type="RefSeq" id="WP_344436854.1">
    <property type="nucleotide sequence ID" value="NZ_BAAASL010000015.1"/>
</dbReference>
<evidence type="ECO:0000313" key="1">
    <source>
        <dbReference type="EMBL" id="GAA2720541.1"/>
    </source>
</evidence>
<dbReference type="Proteomes" id="UP001500886">
    <property type="component" value="Unassembled WGS sequence"/>
</dbReference>
<dbReference type="EMBL" id="BAAASL010000015">
    <property type="protein sequence ID" value="GAA2720541.1"/>
    <property type="molecule type" value="Genomic_DNA"/>
</dbReference>
<protein>
    <submittedName>
        <fullName evidence="1">Uncharacterized protein</fullName>
    </submittedName>
</protein>
<keyword evidence="2" id="KW-1185">Reference proteome</keyword>
<reference evidence="1 2" key="1">
    <citation type="journal article" date="2019" name="Int. J. Syst. Evol. Microbiol.">
        <title>The Global Catalogue of Microorganisms (GCM) 10K type strain sequencing project: providing services to taxonomists for standard genome sequencing and annotation.</title>
        <authorList>
            <consortium name="The Broad Institute Genomics Platform"/>
            <consortium name="The Broad Institute Genome Sequencing Center for Infectious Disease"/>
            <person name="Wu L."/>
            <person name="Ma J."/>
        </authorList>
    </citation>
    <scope>NUCLEOTIDE SEQUENCE [LARGE SCALE GENOMIC DNA]</scope>
    <source>
        <strain evidence="1 2">JCM 4542</strain>
    </source>
</reference>
<accession>A0ABN3TXL1</accession>
<organism evidence="1 2">
    <name type="scientific">Streptomyces luteosporeus</name>
    <dbReference type="NCBI Taxonomy" id="173856"/>
    <lineage>
        <taxon>Bacteria</taxon>
        <taxon>Bacillati</taxon>
        <taxon>Actinomycetota</taxon>
        <taxon>Actinomycetes</taxon>
        <taxon>Kitasatosporales</taxon>
        <taxon>Streptomycetaceae</taxon>
        <taxon>Streptomyces</taxon>
    </lineage>
</organism>
<sequence>MTSNTWHALENYVSARQELLDAMLADVRSGVSANDIADVARIAWSRPRTLEYINVRKLAARAREALTAAGLDGYVDVRTTGDLMGSRQALLQISCDPLDMEQDDWQELPDRIAGALVAAEIGWTVPGDLGPSLDALLDEVEHVELIDLSPAQA</sequence>
<comment type="caution">
    <text evidence="1">The sequence shown here is derived from an EMBL/GenBank/DDBJ whole genome shotgun (WGS) entry which is preliminary data.</text>
</comment>
<evidence type="ECO:0000313" key="2">
    <source>
        <dbReference type="Proteomes" id="UP001500886"/>
    </source>
</evidence>
<name>A0ABN3TXL1_9ACTN</name>
<proteinExistence type="predicted"/>
<gene>
    <name evidence="1" type="ORF">GCM10010315_41180</name>
</gene>